<comment type="caution">
    <text evidence="2">The sequence shown here is derived from an EMBL/GenBank/DDBJ whole genome shotgun (WGS) entry which is preliminary data.</text>
</comment>
<dbReference type="Proteomes" id="UP000186817">
    <property type="component" value="Unassembled WGS sequence"/>
</dbReference>
<evidence type="ECO:0000313" key="2">
    <source>
        <dbReference type="EMBL" id="OLQ08966.1"/>
    </source>
</evidence>
<protein>
    <recommendedName>
        <fullName evidence="1">Reverse transcriptase Ty1/copia-type domain-containing protein</fullName>
    </recommendedName>
</protein>
<feature type="domain" description="Reverse transcriptase Ty1/copia-type" evidence="1">
    <location>
        <begin position="46"/>
        <end position="199"/>
    </location>
</feature>
<dbReference type="EMBL" id="LSRX01000106">
    <property type="protein sequence ID" value="OLQ08966.1"/>
    <property type="molecule type" value="Genomic_DNA"/>
</dbReference>
<accession>A0A1Q9ENE8</accession>
<name>A0A1Q9ENE8_SYMMI</name>
<dbReference type="OrthoDB" id="3054497at2759"/>
<sequence length="484" mass="54932">MKRKAVEVSEKRLLPAEKAQFREAKAVEVKNFIAAEAFKSLPPHLQPSADQAVGMRWILTWKQKEDGTKKAKARAVLLGYQDPSYEHRATTSPVMSRQTRQMFLQYAAWKRWVIQKGDVSGAFLQGREYPDQLYCIPCPEILEAMNLPPGTVTQLMKACYGLVDAPLEWYKSAWNQILDAIRTKFKWGDWEQGTFTQCYANEIKEIPLCATRRRQDDGAVTEWEKTQLRTLLGALSWTAQQVAPQLSAEVSLLLSETSQGTVQTIKKAKALLLQAKARHNHKMKIHQFNPQTELALYAWVDAASQNRNKGGSTQGIFLGMAPLELSRREVTDVTPISWHSSKIDRACRSPGAAEVQAACNGEDILFYARYQWSEMLYGQVDLKDPTTTVRRTAGYLITDSRNVYDKLNTEVLVIKGAEKRANIELLSVKAAQIDTNLEIRWVHSEAQLANGLTKAGISREFELYYKMNARWRIVEDPNMMSARL</sequence>
<proteinExistence type="predicted"/>
<reference evidence="2 3" key="1">
    <citation type="submission" date="2016-02" db="EMBL/GenBank/DDBJ databases">
        <title>Genome analysis of coral dinoflagellate symbionts highlights evolutionary adaptations to a symbiotic lifestyle.</title>
        <authorList>
            <person name="Aranda M."/>
            <person name="Li Y."/>
            <person name="Liew Y.J."/>
            <person name="Baumgarten S."/>
            <person name="Simakov O."/>
            <person name="Wilson M."/>
            <person name="Piel J."/>
            <person name="Ashoor H."/>
            <person name="Bougouffa S."/>
            <person name="Bajic V.B."/>
            <person name="Ryu T."/>
            <person name="Ravasi T."/>
            <person name="Bayer T."/>
            <person name="Micklem G."/>
            <person name="Kim H."/>
            <person name="Bhak J."/>
            <person name="Lajeunesse T.C."/>
            <person name="Voolstra C.R."/>
        </authorList>
    </citation>
    <scope>NUCLEOTIDE SEQUENCE [LARGE SCALE GENOMIC DNA]</scope>
    <source>
        <strain evidence="2 3">CCMP2467</strain>
    </source>
</reference>
<evidence type="ECO:0000259" key="1">
    <source>
        <dbReference type="Pfam" id="PF07727"/>
    </source>
</evidence>
<dbReference type="Pfam" id="PF07727">
    <property type="entry name" value="RVT_2"/>
    <property type="match status" value="1"/>
</dbReference>
<evidence type="ECO:0000313" key="3">
    <source>
        <dbReference type="Proteomes" id="UP000186817"/>
    </source>
</evidence>
<keyword evidence="3" id="KW-1185">Reference proteome</keyword>
<dbReference type="InterPro" id="IPR013103">
    <property type="entry name" value="RVT_2"/>
</dbReference>
<organism evidence="2 3">
    <name type="scientific">Symbiodinium microadriaticum</name>
    <name type="common">Dinoflagellate</name>
    <name type="synonym">Zooxanthella microadriatica</name>
    <dbReference type="NCBI Taxonomy" id="2951"/>
    <lineage>
        <taxon>Eukaryota</taxon>
        <taxon>Sar</taxon>
        <taxon>Alveolata</taxon>
        <taxon>Dinophyceae</taxon>
        <taxon>Suessiales</taxon>
        <taxon>Symbiodiniaceae</taxon>
        <taxon>Symbiodinium</taxon>
    </lineage>
</organism>
<dbReference type="AlphaFoldDB" id="A0A1Q9ENE8"/>
<gene>
    <name evidence="2" type="ORF">AK812_SmicGene7471</name>
</gene>